<organism evidence="2 3">
    <name type="scientific">Indibacter alkaliphilus (strain CCUG 57479 / KCTC 22604 / LW1)</name>
    <dbReference type="NCBI Taxonomy" id="1189612"/>
    <lineage>
        <taxon>Bacteria</taxon>
        <taxon>Pseudomonadati</taxon>
        <taxon>Bacteroidota</taxon>
        <taxon>Cytophagia</taxon>
        <taxon>Cytophagales</taxon>
        <taxon>Cyclobacteriaceae</taxon>
    </lineage>
</organism>
<evidence type="ECO:0000313" key="3">
    <source>
        <dbReference type="Proteomes" id="UP000006073"/>
    </source>
</evidence>
<sequence>MRNFILIVSLFLLAIGLFNFFKYVSDFNELSSYGKGYLAGSLIFILIGGTLSFLIIKRKIKASQSPE</sequence>
<dbReference type="EMBL" id="ALWO02000024">
    <property type="protein sequence ID" value="EOZ98127.1"/>
    <property type="molecule type" value="Genomic_DNA"/>
</dbReference>
<evidence type="ECO:0000256" key="1">
    <source>
        <dbReference type="SAM" id="Phobius"/>
    </source>
</evidence>
<dbReference type="AlphaFoldDB" id="S2DGE4"/>
<name>S2DGE4_INDAL</name>
<dbReference type="STRING" id="1189612.A33Q_1489"/>
<accession>S2DGE4</accession>
<keyword evidence="3" id="KW-1185">Reference proteome</keyword>
<gene>
    <name evidence="2" type="ORF">A33Q_1489</name>
</gene>
<dbReference type="RefSeq" id="WP_009036342.1">
    <property type="nucleotide sequence ID" value="NZ_ALWO02000024.1"/>
</dbReference>
<feature type="transmembrane region" description="Helical" evidence="1">
    <location>
        <begin position="36"/>
        <end position="56"/>
    </location>
</feature>
<keyword evidence="1" id="KW-1133">Transmembrane helix</keyword>
<keyword evidence="1" id="KW-0812">Transmembrane</keyword>
<reference evidence="2 3" key="1">
    <citation type="journal article" date="2013" name="Genome Announc.">
        <title>Draft Genome Sequence of Indibacter alkaliphilus Strain LW1T, Isolated from Lonar Lake, a Haloalkaline Lake in the Buldana District of Maharashtra, India.</title>
        <authorList>
            <person name="Singh A."/>
            <person name="Kumar Jangir P."/>
            <person name="Sharma R."/>
            <person name="Singh A."/>
            <person name="Kumar Pinnaka A."/>
            <person name="Shivaji S."/>
        </authorList>
    </citation>
    <scope>NUCLEOTIDE SEQUENCE [LARGE SCALE GENOMIC DNA]</scope>
    <source>
        <strain evidence="3">CCUG 57479 / KCTC 22604 / LW1</strain>
    </source>
</reference>
<comment type="caution">
    <text evidence="2">The sequence shown here is derived from an EMBL/GenBank/DDBJ whole genome shotgun (WGS) entry which is preliminary data.</text>
</comment>
<protein>
    <submittedName>
        <fullName evidence="2">Uncharacterized protein</fullName>
    </submittedName>
</protein>
<proteinExistence type="predicted"/>
<evidence type="ECO:0000313" key="2">
    <source>
        <dbReference type="EMBL" id="EOZ98127.1"/>
    </source>
</evidence>
<dbReference type="Proteomes" id="UP000006073">
    <property type="component" value="Unassembled WGS sequence"/>
</dbReference>
<keyword evidence="1" id="KW-0472">Membrane</keyword>